<accession>A0A0G4P3K6</accession>
<evidence type="ECO:0000313" key="1">
    <source>
        <dbReference type="EMBL" id="CRL20916.1"/>
    </source>
</evidence>
<evidence type="ECO:0000313" key="2">
    <source>
        <dbReference type="Proteomes" id="UP000053732"/>
    </source>
</evidence>
<sequence>MKKKWTRVVHPGRMSWSFATRTITEAARQLNSYGFLFYKTSVSLNKLRQKPDDIA</sequence>
<keyword evidence="2" id="KW-1185">Reference proteome</keyword>
<name>A0A0G4P3K6_PENC3</name>
<protein>
    <submittedName>
        <fullName evidence="1">Str. FM013</fullName>
    </submittedName>
</protein>
<dbReference type="Proteomes" id="UP000053732">
    <property type="component" value="Unassembled WGS sequence"/>
</dbReference>
<gene>
    <name evidence="1" type="ORF">PCAMFM013_S005g000080</name>
</gene>
<organism evidence="1 2">
    <name type="scientific">Penicillium camemberti (strain FM 013)</name>
    <dbReference type="NCBI Taxonomy" id="1429867"/>
    <lineage>
        <taxon>Eukaryota</taxon>
        <taxon>Fungi</taxon>
        <taxon>Dikarya</taxon>
        <taxon>Ascomycota</taxon>
        <taxon>Pezizomycotina</taxon>
        <taxon>Eurotiomycetes</taxon>
        <taxon>Eurotiomycetidae</taxon>
        <taxon>Eurotiales</taxon>
        <taxon>Aspergillaceae</taxon>
        <taxon>Penicillium</taxon>
    </lineage>
</organism>
<dbReference type="AlphaFoldDB" id="A0A0G4P3K6"/>
<reference evidence="1 2" key="1">
    <citation type="journal article" date="2014" name="Nat. Commun.">
        <title>Multiple recent horizontal transfers of a large genomic region in cheese making fungi.</title>
        <authorList>
            <person name="Cheeseman K."/>
            <person name="Ropars J."/>
            <person name="Renault P."/>
            <person name="Dupont J."/>
            <person name="Gouzy J."/>
            <person name="Branca A."/>
            <person name="Abraham A.L."/>
            <person name="Ceppi M."/>
            <person name="Conseiller E."/>
            <person name="Debuchy R."/>
            <person name="Malagnac F."/>
            <person name="Goarin A."/>
            <person name="Silar P."/>
            <person name="Lacoste S."/>
            <person name="Sallet E."/>
            <person name="Bensimon A."/>
            <person name="Giraud T."/>
            <person name="Brygoo Y."/>
        </authorList>
    </citation>
    <scope>NUCLEOTIDE SEQUENCE [LARGE SCALE GENOMIC DNA]</scope>
    <source>
        <strain evidence="2">FM 013</strain>
    </source>
</reference>
<proteinExistence type="predicted"/>
<dbReference type="EMBL" id="HG793138">
    <property type="protein sequence ID" value="CRL20916.1"/>
    <property type="molecule type" value="Genomic_DNA"/>
</dbReference>